<dbReference type="RefSeq" id="WP_137628224.1">
    <property type="nucleotide sequence ID" value="NZ_BJDJ01000006.1"/>
</dbReference>
<keyword evidence="2" id="KW-1185">Reference proteome</keyword>
<proteinExistence type="predicted"/>
<comment type="caution">
    <text evidence="1">The sequence shown here is derived from an EMBL/GenBank/DDBJ whole genome shotgun (WGS) entry which is preliminary data.</text>
</comment>
<dbReference type="Proteomes" id="UP001596282">
    <property type="component" value="Unassembled WGS sequence"/>
</dbReference>
<organism evidence="1 2">
    <name type="scientific">Lactiplantibacillus daowaiensis</name>
    <dbReference type="NCBI Taxonomy" id="2559918"/>
    <lineage>
        <taxon>Bacteria</taxon>
        <taxon>Bacillati</taxon>
        <taxon>Bacillota</taxon>
        <taxon>Bacilli</taxon>
        <taxon>Lactobacillales</taxon>
        <taxon>Lactobacillaceae</taxon>
        <taxon>Lactiplantibacillus</taxon>
    </lineage>
</organism>
<gene>
    <name evidence="1" type="ORF">ACFP5Y_02255</name>
</gene>
<dbReference type="EMBL" id="JBHSSC010000005">
    <property type="protein sequence ID" value="MFC6180066.1"/>
    <property type="molecule type" value="Genomic_DNA"/>
</dbReference>
<evidence type="ECO:0000313" key="2">
    <source>
        <dbReference type="Proteomes" id="UP001596282"/>
    </source>
</evidence>
<protein>
    <submittedName>
        <fullName evidence="1">Uncharacterized protein</fullName>
    </submittedName>
</protein>
<name>A0ABW1RX31_9LACO</name>
<accession>A0ABW1RX31</accession>
<evidence type="ECO:0000313" key="1">
    <source>
        <dbReference type="EMBL" id="MFC6180066.1"/>
    </source>
</evidence>
<reference evidence="2" key="1">
    <citation type="journal article" date="2019" name="Int. J. Syst. Evol. Microbiol.">
        <title>The Global Catalogue of Microorganisms (GCM) 10K type strain sequencing project: providing services to taxonomists for standard genome sequencing and annotation.</title>
        <authorList>
            <consortium name="The Broad Institute Genomics Platform"/>
            <consortium name="The Broad Institute Genome Sequencing Center for Infectious Disease"/>
            <person name="Wu L."/>
            <person name="Ma J."/>
        </authorList>
    </citation>
    <scope>NUCLEOTIDE SEQUENCE [LARGE SCALE GENOMIC DNA]</scope>
    <source>
        <strain evidence="2">CCM 8933</strain>
    </source>
</reference>
<sequence length="175" mass="20248">MIAFINMNHKDVNVSIDYIELAEKVWGFNESETPIFVNHDGIKLDSQNEFYFGFSLFLSDYTKKWRAIKGGWDSTELMVNQMKVDSSKLVIMTAFEQELLINQKGFYNLVAYIAEHVNGEIMVGENGDWVSVATFTNQYRKIMITPFAEAVDKSIEYGSQHEPGREEPGMDRYFR</sequence>